<dbReference type="PANTHER" id="PTHR13696:SF52">
    <property type="entry name" value="PARA FAMILY PROTEIN CT_582"/>
    <property type="match status" value="1"/>
</dbReference>
<dbReference type="PANTHER" id="PTHR13696">
    <property type="entry name" value="P-LOOP CONTAINING NUCLEOSIDE TRIPHOSPHATE HYDROLASE"/>
    <property type="match status" value="1"/>
</dbReference>
<dbReference type="Gene3D" id="3.40.50.300">
    <property type="entry name" value="P-loop containing nucleotide triphosphate hydrolases"/>
    <property type="match status" value="1"/>
</dbReference>
<dbReference type="AlphaFoldDB" id="A0A3A4P1Y9"/>
<gene>
    <name evidence="2" type="ORF">C4520_06325</name>
</gene>
<dbReference type="InterPro" id="IPR050678">
    <property type="entry name" value="DNA_Partitioning_ATPase"/>
</dbReference>
<evidence type="ECO:0000259" key="1">
    <source>
        <dbReference type="Pfam" id="PF13614"/>
    </source>
</evidence>
<reference evidence="2 3" key="1">
    <citation type="journal article" date="2017" name="ISME J.">
        <title>Energy and carbon metabolisms in a deep terrestrial subsurface fluid microbial community.</title>
        <authorList>
            <person name="Momper L."/>
            <person name="Jungbluth S.P."/>
            <person name="Lee M.D."/>
            <person name="Amend J.P."/>
        </authorList>
    </citation>
    <scope>NUCLEOTIDE SEQUENCE [LARGE SCALE GENOMIC DNA]</scope>
    <source>
        <strain evidence="2">SURF_5</strain>
    </source>
</reference>
<protein>
    <recommendedName>
        <fullName evidence="1">AAA domain-containing protein</fullName>
    </recommendedName>
</protein>
<dbReference type="SUPFAM" id="SSF52540">
    <property type="entry name" value="P-loop containing nucleoside triphosphate hydrolases"/>
    <property type="match status" value="1"/>
</dbReference>
<evidence type="ECO:0000313" key="3">
    <source>
        <dbReference type="Proteomes" id="UP000265882"/>
    </source>
</evidence>
<proteinExistence type="predicted"/>
<sequence length="150" mass="16224">MGRLYNREIRFFSTGRVSMRLIAVANQKGGVGKTTTSVNLAACLATAEKKTLLIDLDPQANATSGFGIDRKAQRPTVYEFLISGASFDQVVLREILPQLDIMPSGPALAGAQVELLQLERPEQRLRMVLGPALAPRVRVNEIALGAVLPP</sequence>
<evidence type="ECO:0000313" key="2">
    <source>
        <dbReference type="EMBL" id="RJP23370.1"/>
    </source>
</evidence>
<accession>A0A3A4P1Y9</accession>
<feature type="non-terminal residue" evidence="2">
    <location>
        <position position="150"/>
    </location>
</feature>
<dbReference type="EMBL" id="QZKU01000046">
    <property type="protein sequence ID" value="RJP23370.1"/>
    <property type="molecule type" value="Genomic_DNA"/>
</dbReference>
<dbReference type="Proteomes" id="UP000265882">
    <property type="component" value="Unassembled WGS sequence"/>
</dbReference>
<name>A0A3A4P1Y9_ABYX5</name>
<feature type="domain" description="AAA" evidence="1">
    <location>
        <begin position="19"/>
        <end position="129"/>
    </location>
</feature>
<dbReference type="InterPro" id="IPR027417">
    <property type="entry name" value="P-loop_NTPase"/>
</dbReference>
<organism evidence="2 3">
    <name type="scientific">Abyssobacteria bacterium (strain SURF_5)</name>
    <dbReference type="NCBI Taxonomy" id="2093360"/>
    <lineage>
        <taxon>Bacteria</taxon>
        <taxon>Pseudomonadati</taxon>
        <taxon>Candidatus Hydrogenedentota</taxon>
        <taxon>Candidatus Abyssobacteria</taxon>
    </lineage>
</organism>
<dbReference type="Pfam" id="PF13614">
    <property type="entry name" value="AAA_31"/>
    <property type="match status" value="1"/>
</dbReference>
<comment type="caution">
    <text evidence="2">The sequence shown here is derived from an EMBL/GenBank/DDBJ whole genome shotgun (WGS) entry which is preliminary data.</text>
</comment>
<dbReference type="CDD" id="cd02042">
    <property type="entry name" value="ParAB_family"/>
    <property type="match status" value="1"/>
</dbReference>
<dbReference type="InterPro" id="IPR025669">
    <property type="entry name" value="AAA_dom"/>
</dbReference>